<accession>A0A6I1GF80</accession>
<feature type="compositionally biased region" description="Basic and acidic residues" evidence="1">
    <location>
        <begin position="77"/>
        <end position="87"/>
    </location>
</feature>
<name>A0A6I1GF80_9BIFI</name>
<keyword evidence="3" id="KW-1185">Reference proteome</keyword>
<comment type="caution">
    <text evidence="2">The sequence shown here is derived from an EMBL/GenBank/DDBJ whole genome shotgun (WGS) entry which is preliminary data.</text>
</comment>
<evidence type="ECO:0000256" key="1">
    <source>
        <dbReference type="SAM" id="MobiDB-lite"/>
    </source>
</evidence>
<dbReference type="AlphaFoldDB" id="A0A6I1GF80"/>
<evidence type="ECO:0000313" key="2">
    <source>
        <dbReference type="EMBL" id="KAB7787935.1"/>
    </source>
</evidence>
<organism evidence="2 3">
    <name type="scientific">Bifidobacterium cebidarum</name>
    <dbReference type="NCBI Taxonomy" id="2650773"/>
    <lineage>
        <taxon>Bacteria</taxon>
        <taxon>Bacillati</taxon>
        <taxon>Actinomycetota</taxon>
        <taxon>Actinomycetes</taxon>
        <taxon>Bifidobacteriales</taxon>
        <taxon>Bifidobacteriaceae</taxon>
        <taxon>Bifidobacterium</taxon>
    </lineage>
</organism>
<feature type="region of interest" description="Disordered" evidence="1">
    <location>
        <begin position="63"/>
        <end position="87"/>
    </location>
</feature>
<protein>
    <submittedName>
        <fullName evidence="2">Uncharacterized protein</fullName>
    </submittedName>
</protein>
<gene>
    <name evidence="2" type="ORF">F7D08_1329</name>
</gene>
<dbReference type="EMBL" id="WBVS01000006">
    <property type="protein sequence ID" value="KAB7787935.1"/>
    <property type="molecule type" value="Genomic_DNA"/>
</dbReference>
<reference evidence="2 3" key="1">
    <citation type="submission" date="2019-09" db="EMBL/GenBank/DDBJ databases">
        <title>Characterization of the phylogenetic diversity of two novel species belonging to the genus Bifidobacterium: Bifidobacterium cebidarum sp. nov. and Bifidobacterium leontopitheci sp. nov.</title>
        <authorList>
            <person name="Lugli G.A."/>
            <person name="Duranti S."/>
            <person name="Milani C."/>
            <person name="Turroni F."/>
            <person name="Ventura M."/>
        </authorList>
    </citation>
    <scope>NUCLEOTIDE SEQUENCE [LARGE SCALE GENOMIC DNA]</scope>
    <source>
        <strain evidence="2 3">LMG 31469</strain>
    </source>
</reference>
<dbReference type="AntiFam" id="ANF00041">
    <property type="entry name" value="Antisense to RNaseP"/>
</dbReference>
<sequence length="164" mass="17918">MARASSPYRHLLGLAPDEACHAATCYQRPGGLLHRRFTLTHLRGRSILCCAISQVTLGGRYPPSCSAEPGSSSADPNEDHGRGHQEVSSRQLYIWSGEDRTNVAIRQLLHEELTGYALCALLQPKSDADVLDDPTLPSCVPRGAPIPMPLPQTHRFARLRSQLG</sequence>
<proteinExistence type="predicted"/>
<dbReference type="Proteomes" id="UP000468413">
    <property type="component" value="Unassembled WGS sequence"/>
</dbReference>
<evidence type="ECO:0000313" key="3">
    <source>
        <dbReference type="Proteomes" id="UP000468413"/>
    </source>
</evidence>